<proteinExistence type="predicted"/>
<dbReference type="Proteomes" id="UP000238479">
    <property type="component" value="Chromosome 6"/>
</dbReference>
<protein>
    <submittedName>
        <fullName evidence="2">Uncharacterized protein</fullName>
    </submittedName>
</protein>
<organism evidence="2 3">
    <name type="scientific">Rosa chinensis</name>
    <name type="common">China rose</name>
    <dbReference type="NCBI Taxonomy" id="74649"/>
    <lineage>
        <taxon>Eukaryota</taxon>
        <taxon>Viridiplantae</taxon>
        <taxon>Streptophyta</taxon>
        <taxon>Embryophyta</taxon>
        <taxon>Tracheophyta</taxon>
        <taxon>Spermatophyta</taxon>
        <taxon>Magnoliopsida</taxon>
        <taxon>eudicotyledons</taxon>
        <taxon>Gunneridae</taxon>
        <taxon>Pentapetalae</taxon>
        <taxon>rosids</taxon>
        <taxon>fabids</taxon>
        <taxon>Rosales</taxon>
        <taxon>Rosaceae</taxon>
        <taxon>Rosoideae</taxon>
        <taxon>Rosoideae incertae sedis</taxon>
        <taxon>Rosa</taxon>
    </lineage>
</organism>
<keyword evidence="1" id="KW-0812">Transmembrane</keyword>
<evidence type="ECO:0000313" key="2">
    <source>
        <dbReference type="EMBL" id="PRQ26571.1"/>
    </source>
</evidence>
<gene>
    <name evidence="2" type="ORF">RchiOBHm_Chr6g0296041</name>
</gene>
<sequence length="144" mass="16865">MNVKAWGSFLEIVATQSFGRGFGGVMFPLSFHTRWPMFDFDDVGDGLGWEGVGSQSAFLLSGFRSLDGRRRSVDGIRDRQRRGSGGATRFWRCWFRRRRRWVVHMWLLYEGLGRGLLGWSAGFWAHYFFGLHLRHRDWGWVFVP</sequence>
<dbReference type="AlphaFoldDB" id="A0A2P6PXB1"/>
<evidence type="ECO:0000313" key="3">
    <source>
        <dbReference type="Proteomes" id="UP000238479"/>
    </source>
</evidence>
<keyword evidence="1" id="KW-1133">Transmembrane helix</keyword>
<dbReference type="Gramene" id="PRQ26571">
    <property type="protein sequence ID" value="PRQ26571"/>
    <property type="gene ID" value="RchiOBHm_Chr6g0296041"/>
</dbReference>
<name>A0A2P6PXB1_ROSCH</name>
<comment type="caution">
    <text evidence="2">The sequence shown here is derived from an EMBL/GenBank/DDBJ whole genome shotgun (WGS) entry which is preliminary data.</text>
</comment>
<reference evidence="2 3" key="1">
    <citation type="journal article" date="2018" name="Nat. Genet.">
        <title>The Rosa genome provides new insights in the design of modern roses.</title>
        <authorList>
            <person name="Bendahmane M."/>
        </authorList>
    </citation>
    <scope>NUCLEOTIDE SEQUENCE [LARGE SCALE GENOMIC DNA]</scope>
    <source>
        <strain evidence="3">cv. Old Blush</strain>
    </source>
</reference>
<feature type="transmembrane region" description="Helical" evidence="1">
    <location>
        <begin position="106"/>
        <end position="129"/>
    </location>
</feature>
<keyword evidence="1" id="KW-0472">Membrane</keyword>
<accession>A0A2P6PXB1</accession>
<dbReference type="EMBL" id="PDCK01000044">
    <property type="protein sequence ID" value="PRQ26571.1"/>
    <property type="molecule type" value="Genomic_DNA"/>
</dbReference>
<evidence type="ECO:0000256" key="1">
    <source>
        <dbReference type="SAM" id="Phobius"/>
    </source>
</evidence>
<keyword evidence="3" id="KW-1185">Reference proteome</keyword>